<protein>
    <submittedName>
        <fullName evidence="2">Uncharacterized protein</fullName>
    </submittedName>
</protein>
<dbReference type="EMBL" id="KZ678130">
    <property type="protein sequence ID" value="PSN72142.1"/>
    <property type="molecule type" value="Genomic_DNA"/>
</dbReference>
<evidence type="ECO:0000313" key="2">
    <source>
        <dbReference type="EMBL" id="PSN72142.1"/>
    </source>
</evidence>
<name>A0A2T2P3A2_CORCC</name>
<dbReference type="AlphaFoldDB" id="A0A2T2P3A2"/>
<dbReference type="Proteomes" id="UP000240883">
    <property type="component" value="Unassembled WGS sequence"/>
</dbReference>
<accession>A0A2T2P3A2</accession>
<evidence type="ECO:0000313" key="3">
    <source>
        <dbReference type="Proteomes" id="UP000240883"/>
    </source>
</evidence>
<keyword evidence="3" id="KW-1185">Reference proteome</keyword>
<sequence>MLPPFVRRRSSDLPAQKDLQAQVAELQLQLALKTAEAEAASARAARAEQKEARIKELARKFWRDEFSGMKEYMSLMGDEKQVREIEKRMLVEYDELFS</sequence>
<proteinExistence type="predicted"/>
<reference evidence="2 3" key="1">
    <citation type="journal article" date="2018" name="Front. Microbiol.">
        <title>Genome-Wide Analysis of Corynespora cassiicola Leaf Fall Disease Putative Effectors.</title>
        <authorList>
            <person name="Lopez D."/>
            <person name="Ribeiro S."/>
            <person name="Label P."/>
            <person name="Fumanal B."/>
            <person name="Venisse J.S."/>
            <person name="Kohler A."/>
            <person name="de Oliveira R.R."/>
            <person name="Labutti K."/>
            <person name="Lipzen A."/>
            <person name="Lail K."/>
            <person name="Bauer D."/>
            <person name="Ohm R.A."/>
            <person name="Barry K.W."/>
            <person name="Spatafora J."/>
            <person name="Grigoriev I.V."/>
            <person name="Martin F.M."/>
            <person name="Pujade-Renaud V."/>
        </authorList>
    </citation>
    <scope>NUCLEOTIDE SEQUENCE [LARGE SCALE GENOMIC DNA]</scope>
    <source>
        <strain evidence="2 3">Philippines</strain>
    </source>
</reference>
<feature type="coiled-coil region" evidence="1">
    <location>
        <begin position="16"/>
        <end position="57"/>
    </location>
</feature>
<evidence type="ECO:0000256" key="1">
    <source>
        <dbReference type="SAM" id="Coils"/>
    </source>
</evidence>
<feature type="non-terminal residue" evidence="2">
    <location>
        <position position="98"/>
    </location>
</feature>
<gene>
    <name evidence="2" type="ORF">BS50DRAFT_569686</name>
</gene>
<organism evidence="2 3">
    <name type="scientific">Corynespora cassiicola Philippines</name>
    <dbReference type="NCBI Taxonomy" id="1448308"/>
    <lineage>
        <taxon>Eukaryota</taxon>
        <taxon>Fungi</taxon>
        <taxon>Dikarya</taxon>
        <taxon>Ascomycota</taxon>
        <taxon>Pezizomycotina</taxon>
        <taxon>Dothideomycetes</taxon>
        <taxon>Pleosporomycetidae</taxon>
        <taxon>Pleosporales</taxon>
        <taxon>Corynesporascaceae</taxon>
        <taxon>Corynespora</taxon>
    </lineage>
</organism>
<dbReference type="OrthoDB" id="3800442at2759"/>
<keyword evidence="1" id="KW-0175">Coiled coil</keyword>